<comment type="caution">
    <text evidence="3">The sequence shown here is derived from an EMBL/GenBank/DDBJ whole genome shotgun (WGS) entry which is preliminary data.</text>
</comment>
<feature type="active site" description="Proton acceptor; for dehydratase activity" evidence="1">
    <location>
        <position position="12"/>
    </location>
</feature>
<evidence type="ECO:0000313" key="4">
    <source>
        <dbReference type="Proteomes" id="UP001162164"/>
    </source>
</evidence>
<dbReference type="Proteomes" id="UP001162164">
    <property type="component" value="Unassembled WGS sequence"/>
</dbReference>
<feature type="active site" description="Proton donor; for dehydratase activity" evidence="1">
    <location>
        <position position="164"/>
    </location>
</feature>
<feature type="region of interest" description="C-terminal hotdog fold" evidence="1">
    <location>
        <begin position="114"/>
        <end position="241"/>
    </location>
</feature>
<proteinExistence type="predicted"/>
<feature type="domain" description="PKS/mFAS DH" evidence="2">
    <location>
        <begin position="1"/>
        <end position="241"/>
    </location>
</feature>
<evidence type="ECO:0000259" key="2">
    <source>
        <dbReference type="PROSITE" id="PS52019"/>
    </source>
</evidence>
<dbReference type="InterPro" id="IPR042104">
    <property type="entry name" value="PKS_dehydratase_sf"/>
</dbReference>
<sequence length="241" mass="27552">MASRANSFLLSHIVNGRILFPASGYVTLAWKTFAESLGRDFESLPVAIEKLKLIKSSVLSKNDSIIFTISIMKSGEFEISDQTDVVASGRIRVFKVIKHEFSNNPNCIPTKLCTDLKLNADDIYTDFYIRGSQYGNNFRSIKEIDYNCKTAMVKWSKNWITFLDSIFQSMALFENSTLAIPEQVSNIVINPAVFKVKVKQLSLNYSNFQKCIYRDGVKVNNVRWSKVPIKRESRKYLKKTT</sequence>
<feature type="region of interest" description="N-terminal hotdog fold" evidence="1">
    <location>
        <begin position="1"/>
        <end position="100"/>
    </location>
</feature>
<dbReference type="Gene3D" id="3.10.129.110">
    <property type="entry name" value="Polyketide synthase dehydratase"/>
    <property type="match status" value="1"/>
</dbReference>
<dbReference type="InterPro" id="IPR049900">
    <property type="entry name" value="PKS_mFAS_DH"/>
</dbReference>
<dbReference type="PROSITE" id="PS52019">
    <property type="entry name" value="PKS_MFAS_DH"/>
    <property type="match status" value="1"/>
</dbReference>
<organism evidence="3 4">
    <name type="scientific">Molorchus minor</name>
    <dbReference type="NCBI Taxonomy" id="1323400"/>
    <lineage>
        <taxon>Eukaryota</taxon>
        <taxon>Metazoa</taxon>
        <taxon>Ecdysozoa</taxon>
        <taxon>Arthropoda</taxon>
        <taxon>Hexapoda</taxon>
        <taxon>Insecta</taxon>
        <taxon>Pterygota</taxon>
        <taxon>Neoptera</taxon>
        <taxon>Endopterygota</taxon>
        <taxon>Coleoptera</taxon>
        <taxon>Polyphaga</taxon>
        <taxon>Cucujiformia</taxon>
        <taxon>Chrysomeloidea</taxon>
        <taxon>Cerambycidae</taxon>
        <taxon>Lamiinae</taxon>
        <taxon>Monochamini</taxon>
        <taxon>Molorchus</taxon>
    </lineage>
</organism>
<evidence type="ECO:0000313" key="3">
    <source>
        <dbReference type="EMBL" id="KAJ8976439.1"/>
    </source>
</evidence>
<evidence type="ECO:0000256" key="1">
    <source>
        <dbReference type="PROSITE-ProRule" id="PRU01363"/>
    </source>
</evidence>
<keyword evidence="4" id="KW-1185">Reference proteome</keyword>
<accession>A0ABQ9JEX0</accession>
<dbReference type="EMBL" id="JAPWTJ010000672">
    <property type="protein sequence ID" value="KAJ8976439.1"/>
    <property type="molecule type" value="Genomic_DNA"/>
</dbReference>
<name>A0ABQ9JEX0_9CUCU</name>
<reference evidence="3" key="1">
    <citation type="journal article" date="2023" name="Insect Mol. Biol.">
        <title>Genome sequencing provides insights into the evolution of gene families encoding plant cell wall-degrading enzymes in longhorned beetles.</title>
        <authorList>
            <person name="Shin N.R."/>
            <person name="Okamura Y."/>
            <person name="Kirsch R."/>
            <person name="Pauchet Y."/>
        </authorList>
    </citation>
    <scope>NUCLEOTIDE SEQUENCE</scope>
    <source>
        <strain evidence="3">MMC_N1</strain>
    </source>
</reference>
<gene>
    <name evidence="3" type="ORF">NQ317_008473</name>
</gene>
<protein>
    <recommendedName>
        <fullName evidence="2">PKS/mFAS DH domain-containing protein</fullName>
    </recommendedName>
</protein>